<keyword evidence="2" id="KW-1185">Reference proteome</keyword>
<gene>
    <name evidence="1" type="ORF">TIFTF001_012710</name>
</gene>
<sequence length="71" mass="8035">MDTTLRRVLERSKGGPVSSLCAFIVDRCHGDDFDVFCMIPWAIWGDLNKHVFEGRWDSARGVIQRAGRLLG</sequence>
<feature type="non-terminal residue" evidence="1">
    <location>
        <position position="71"/>
    </location>
</feature>
<organism evidence="1 2">
    <name type="scientific">Ficus carica</name>
    <name type="common">Common fig</name>
    <dbReference type="NCBI Taxonomy" id="3494"/>
    <lineage>
        <taxon>Eukaryota</taxon>
        <taxon>Viridiplantae</taxon>
        <taxon>Streptophyta</taxon>
        <taxon>Embryophyta</taxon>
        <taxon>Tracheophyta</taxon>
        <taxon>Spermatophyta</taxon>
        <taxon>Magnoliopsida</taxon>
        <taxon>eudicotyledons</taxon>
        <taxon>Gunneridae</taxon>
        <taxon>Pentapetalae</taxon>
        <taxon>rosids</taxon>
        <taxon>fabids</taxon>
        <taxon>Rosales</taxon>
        <taxon>Moraceae</taxon>
        <taxon>Ficeae</taxon>
        <taxon>Ficus</taxon>
    </lineage>
</organism>
<evidence type="ECO:0000313" key="1">
    <source>
        <dbReference type="EMBL" id="GMN43501.1"/>
    </source>
</evidence>
<proteinExistence type="predicted"/>
<comment type="caution">
    <text evidence="1">The sequence shown here is derived from an EMBL/GenBank/DDBJ whole genome shotgun (WGS) entry which is preliminary data.</text>
</comment>
<name>A0AA88AGF2_FICCA</name>
<protein>
    <submittedName>
        <fullName evidence="1">Uncharacterized protein</fullName>
    </submittedName>
</protein>
<accession>A0AA88AGF2</accession>
<reference evidence="1" key="1">
    <citation type="submission" date="2023-07" db="EMBL/GenBank/DDBJ databases">
        <title>draft genome sequence of fig (Ficus carica).</title>
        <authorList>
            <person name="Takahashi T."/>
            <person name="Nishimura K."/>
        </authorList>
    </citation>
    <scope>NUCLEOTIDE SEQUENCE</scope>
</reference>
<dbReference type="Proteomes" id="UP001187192">
    <property type="component" value="Unassembled WGS sequence"/>
</dbReference>
<evidence type="ECO:0000313" key="2">
    <source>
        <dbReference type="Proteomes" id="UP001187192"/>
    </source>
</evidence>
<dbReference type="AlphaFoldDB" id="A0AA88AGF2"/>
<dbReference type="EMBL" id="BTGU01000016">
    <property type="protein sequence ID" value="GMN43501.1"/>
    <property type="molecule type" value="Genomic_DNA"/>
</dbReference>